<proteinExistence type="inferred from homology"/>
<dbReference type="InterPro" id="IPR006143">
    <property type="entry name" value="RND_pump_MFP"/>
</dbReference>
<organism evidence="7 8">
    <name type="scientific">Neoasaia chiangmaiensis</name>
    <dbReference type="NCBI Taxonomy" id="320497"/>
    <lineage>
        <taxon>Bacteria</taxon>
        <taxon>Pseudomonadati</taxon>
        <taxon>Pseudomonadota</taxon>
        <taxon>Alphaproteobacteria</taxon>
        <taxon>Acetobacterales</taxon>
        <taxon>Acetobacteraceae</taxon>
        <taxon>Neoasaia</taxon>
    </lineage>
</organism>
<dbReference type="InterPro" id="IPR058625">
    <property type="entry name" value="MdtA-like_BSH"/>
</dbReference>
<evidence type="ECO:0000259" key="5">
    <source>
        <dbReference type="Pfam" id="PF25944"/>
    </source>
</evidence>
<feature type="domain" description="Multidrug resistance protein MdtA-like barrel-sandwich hybrid" evidence="4">
    <location>
        <begin position="55"/>
        <end position="198"/>
    </location>
</feature>
<keyword evidence="8" id="KW-1185">Reference proteome</keyword>
<evidence type="ECO:0000259" key="4">
    <source>
        <dbReference type="Pfam" id="PF25917"/>
    </source>
</evidence>
<dbReference type="Gene3D" id="1.10.287.470">
    <property type="entry name" value="Helix hairpin bin"/>
    <property type="match status" value="1"/>
</dbReference>
<dbReference type="STRING" id="320497.A0U93_14490"/>
<dbReference type="InterPro" id="IPR058627">
    <property type="entry name" value="MdtA-like_C"/>
</dbReference>
<reference evidence="7 8" key="1">
    <citation type="submission" date="2016-03" db="EMBL/GenBank/DDBJ databases">
        <title>Acetic acid bacteria sequencing.</title>
        <authorList>
            <person name="Brandt J."/>
            <person name="Jakob F."/>
            <person name="Vogel R.F."/>
        </authorList>
    </citation>
    <scope>NUCLEOTIDE SEQUENCE [LARGE SCALE GENOMIC DNA]</scope>
    <source>
        <strain evidence="7 8">NBRC 101099</strain>
    </source>
</reference>
<feature type="domain" description="Multidrug resistance protein MdtA-like alpha-helical hairpin" evidence="3">
    <location>
        <begin position="96"/>
        <end position="165"/>
    </location>
</feature>
<evidence type="ECO:0000259" key="3">
    <source>
        <dbReference type="Pfam" id="PF25876"/>
    </source>
</evidence>
<sequence>MLPLTPLAVLSLGLTGCQRKAPPPAMPPQPVGIITVHPHTLTLDTVLPGRTDAYEQAEIRPQVGGVILTRNFEQGSDVKAGQLLYQINPAPYQAAYDQAKAQLLHAQAASLSIQAQLERYKPLAAAHAVSRQEYDNTLSSARQAEADIAQAKANVTSAGVNLDWTHVRSPIDGRIGRMLITPGTLVTTGQTTPIALVTRLDPIYADVNLADSDMLRLRREMAKGQLQRSGDNAAEVTLTLDDGSTYEQKGKLQLSEVTVDPSTGTLVMRAVFPNPDRLLLPGMFVHATINEGVTPNTLTVPQTAVQRDPKGAAMVMLVDGENKVVIRPIKLGRAVDSDWVVASGLGDGDKVIVTGIQKAHPGAKVQPQEMQAASGDAGQAG</sequence>
<evidence type="ECO:0000259" key="6">
    <source>
        <dbReference type="Pfam" id="PF25967"/>
    </source>
</evidence>
<name>A0A1U9KUP7_9PROT</name>
<dbReference type="GO" id="GO:0046677">
    <property type="term" value="P:response to antibiotic"/>
    <property type="evidence" value="ECO:0007669"/>
    <property type="project" value="TreeGrafter"/>
</dbReference>
<dbReference type="InterPro" id="IPR058626">
    <property type="entry name" value="MdtA-like_b-barrel"/>
</dbReference>
<dbReference type="Pfam" id="PF25917">
    <property type="entry name" value="BSH_RND"/>
    <property type="match status" value="1"/>
</dbReference>
<dbReference type="Proteomes" id="UP000188604">
    <property type="component" value="Chromosome"/>
</dbReference>
<feature type="domain" description="Multidrug resistance protein MdtA-like beta-barrel" evidence="5">
    <location>
        <begin position="202"/>
        <end position="292"/>
    </location>
</feature>
<dbReference type="PANTHER" id="PTHR30158">
    <property type="entry name" value="ACRA/E-RELATED COMPONENT OF DRUG EFFLUX TRANSPORTER"/>
    <property type="match status" value="1"/>
</dbReference>
<dbReference type="FunFam" id="2.40.420.20:FF:000001">
    <property type="entry name" value="Efflux RND transporter periplasmic adaptor subunit"/>
    <property type="match status" value="1"/>
</dbReference>
<dbReference type="AlphaFoldDB" id="A0A1U9KUP7"/>
<dbReference type="KEGG" id="nch:A0U93_14490"/>
<dbReference type="EMBL" id="CP014691">
    <property type="protein sequence ID" value="AQS89576.1"/>
    <property type="molecule type" value="Genomic_DNA"/>
</dbReference>
<dbReference type="InterPro" id="IPR058624">
    <property type="entry name" value="MdtA-like_HH"/>
</dbReference>
<dbReference type="GO" id="GO:0005886">
    <property type="term" value="C:plasma membrane"/>
    <property type="evidence" value="ECO:0007669"/>
    <property type="project" value="UniProtKB-SubCell"/>
</dbReference>
<dbReference type="GO" id="GO:0022857">
    <property type="term" value="F:transmembrane transporter activity"/>
    <property type="evidence" value="ECO:0007669"/>
    <property type="project" value="InterPro"/>
</dbReference>
<dbReference type="Pfam" id="PF25944">
    <property type="entry name" value="Beta-barrel_RND"/>
    <property type="match status" value="1"/>
</dbReference>
<dbReference type="Gene3D" id="2.40.420.20">
    <property type="match status" value="1"/>
</dbReference>
<dbReference type="Gene3D" id="2.40.50.100">
    <property type="match status" value="1"/>
</dbReference>
<comment type="subcellular location">
    <subcellularLocation>
        <location evidence="1">Cell envelope</location>
    </subcellularLocation>
</comment>
<comment type="similarity">
    <text evidence="2">Belongs to the membrane fusion protein (MFP) (TC 8.A.1) family.</text>
</comment>
<feature type="domain" description="Multidrug resistance protein MdtA-like C-terminal permuted SH3" evidence="6">
    <location>
        <begin position="296"/>
        <end position="358"/>
    </location>
</feature>
<dbReference type="SUPFAM" id="SSF111369">
    <property type="entry name" value="HlyD-like secretion proteins"/>
    <property type="match status" value="1"/>
</dbReference>
<evidence type="ECO:0000313" key="7">
    <source>
        <dbReference type="EMBL" id="AQS89576.1"/>
    </source>
</evidence>
<dbReference type="PANTHER" id="PTHR30158:SF3">
    <property type="entry name" value="MULTIDRUG EFFLUX PUMP SUBUNIT ACRA-RELATED"/>
    <property type="match status" value="1"/>
</dbReference>
<evidence type="ECO:0000313" key="8">
    <source>
        <dbReference type="Proteomes" id="UP000188604"/>
    </source>
</evidence>
<protein>
    <submittedName>
        <fullName evidence="7">Efflux transporter periplasmic adaptor subunit</fullName>
    </submittedName>
</protein>
<dbReference type="Gene3D" id="2.40.30.170">
    <property type="match status" value="1"/>
</dbReference>
<gene>
    <name evidence="7" type="ORF">A0U93_14490</name>
</gene>
<dbReference type="NCBIfam" id="TIGR01730">
    <property type="entry name" value="RND_mfp"/>
    <property type="match status" value="1"/>
</dbReference>
<evidence type="ECO:0000256" key="1">
    <source>
        <dbReference type="ARBA" id="ARBA00004196"/>
    </source>
</evidence>
<evidence type="ECO:0000256" key="2">
    <source>
        <dbReference type="ARBA" id="ARBA00009477"/>
    </source>
</evidence>
<accession>A0A1U9KUP7</accession>
<dbReference type="Pfam" id="PF25876">
    <property type="entry name" value="HH_MFP_RND"/>
    <property type="match status" value="1"/>
</dbReference>
<dbReference type="Pfam" id="PF25967">
    <property type="entry name" value="RND-MFP_C"/>
    <property type="match status" value="1"/>
</dbReference>